<dbReference type="Proteomes" id="UP000247591">
    <property type="component" value="Unassembled WGS sequence"/>
</dbReference>
<proteinExistence type="predicted"/>
<keyword evidence="2" id="KW-1185">Reference proteome</keyword>
<reference evidence="1 2" key="1">
    <citation type="submission" date="2018-06" db="EMBL/GenBank/DDBJ databases">
        <title>Genomic Encyclopedia of Type Strains, Phase IV (KMG-IV): sequencing the most valuable type-strain genomes for metagenomic binning, comparative biology and taxonomic classification.</title>
        <authorList>
            <person name="Goeker M."/>
        </authorList>
    </citation>
    <scope>NUCLEOTIDE SEQUENCE [LARGE SCALE GENOMIC DNA]</scope>
    <source>
        <strain evidence="1 2">DSM 45521</strain>
    </source>
</reference>
<accession>A0A318RTG1</accession>
<sequence length="63" mass="6605">MAGRRSQVVHSWTCVAASPATESGEHGENAKLTVGNVRASGRCKPRQFLERILSGGAAALNVI</sequence>
<organism evidence="1 2">
    <name type="scientific">Williamsia limnetica</name>
    <dbReference type="NCBI Taxonomy" id="882452"/>
    <lineage>
        <taxon>Bacteria</taxon>
        <taxon>Bacillati</taxon>
        <taxon>Actinomycetota</taxon>
        <taxon>Actinomycetes</taxon>
        <taxon>Mycobacteriales</taxon>
        <taxon>Nocardiaceae</taxon>
        <taxon>Williamsia</taxon>
    </lineage>
</organism>
<comment type="caution">
    <text evidence="1">The sequence shown here is derived from an EMBL/GenBank/DDBJ whole genome shotgun (WGS) entry which is preliminary data.</text>
</comment>
<dbReference type="EMBL" id="QJSP01000003">
    <property type="protein sequence ID" value="PYE19258.1"/>
    <property type="molecule type" value="Genomic_DNA"/>
</dbReference>
<protein>
    <submittedName>
        <fullName evidence="1">Uncharacterized protein</fullName>
    </submittedName>
</protein>
<evidence type="ECO:0000313" key="2">
    <source>
        <dbReference type="Proteomes" id="UP000247591"/>
    </source>
</evidence>
<dbReference type="AlphaFoldDB" id="A0A318RTG1"/>
<name>A0A318RTG1_WILLI</name>
<gene>
    <name evidence="1" type="ORF">DFR67_103169</name>
</gene>
<evidence type="ECO:0000313" key="1">
    <source>
        <dbReference type="EMBL" id="PYE19258.1"/>
    </source>
</evidence>